<evidence type="ECO:0000256" key="46">
    <source>
        <dbReference type="ARBA" id="ARBA00049422"/>
    </source>
</evidence>
<dbReference type="InterPro" id="IPR036291">
    <property type="entry name" value="NAD(P)-bd_dom_sf"/>
</dbReference>
<evidence type="ECO:0000256" key="6">
    <source>
        <dbReference type="ARBA" id="ARBA00022857"/>
    </source>
</evidence>
<comment type="catalytic activity">
    <reaction evidence="44">
        <text>3-oxododecanoyl-[ACP] + NADPH + H(+) = (3R)-hydroxydodecanoyl-[ACP] + NADP(+)</text>
        <dbReference type="Rhea" id="RHEA:41872"/>
        <dbReference type="Rhea" id="RHEA-COMP:9641"/>
        <dbReference type="Rhea" id="RHEA-COMP:9642"/>
        <dbReference type="ChEBI" id="CHEBI:15378"/>
        <dbReference type="ChEBI" id="CHEBI:57783"/>
        <dbReference type="ChEBI" id="CHEBI:58349"/>
        <dbReference type="ChEBI" id="CHEBI:78469"/>
        <dbReference type="ChEBI" id="CHEBI:78470"/>
    </reaction>
    <physiologicalReaction direction="left-to-right" evidence="44">
        <dbReference type="Rhea" id="RHEA:41873"/>
    </physiologicalReaction>
</comment>
<comment type="catalytic activity">
    <reaction evidence="26">
        <text>dodecanoyl-[ACP] + malonyl-[ACP] + H(+) = 3-oxotetradecanoyl-[ACP] + holo-[ACP] + CO2</text>
        <dbReference type="Rhea" id="RHEA:41884"/>
        <dbReference type="Rhea" id="RHEA-COMP:9623"/>
        <dbReference type="Rhea" id="RHEA-COMP:9644"/>
        <dbReference type="Rhea" id="RHEA-COMP:9645"/>
        <dbReference type="Rhea" id="RHEA-COMP:9685"/>
        <dbReference type="ChEBI" id="CHEBI:15378"/>
        <dbReference type="ChEBI" id="CHEBI:16526"/>
        <dbReference type="ChEBI" id="CHEBI:64479"/>
        <dbReference type="ChEBI" id="CHEBI:65264"/>
        <dbReference type="ChEBI" id="CHEBI:78449"/>
        <dbReference type="ChEBI" id="CHEBI:78473"/>
    </reaction>
    <physiologicalReaction direction="left-to-right" evidence="26">
        <dbReference type="Rhea" id="RHEA:41885"/>
    </physiologicalReaction>
</comment>
<evidence type="ECO:0000256" key="14">
    <source>
        <dbReference type="ARBA" id="ARBA00023394"/>
    </source>
</evidence>
<dbReference type="InterPro" id="IPR057326">
    <property type="entry name" value="KR_dom"/>
</dbReference>
<comment type="catalytic activity">
    <reaction evidence="48">
        <text>(2E)-decenoyl-[ACP] + NADPH + H(+) = decanoyl-[ACP] + NADP(+)</text>
        <dbReference type="Rhea" id="RHEA:41864"/>
        <dbReference type="Rhea" id="RHEA-COMP:9639"/>
        <dbReference type="Rhea" id="RHEA-COMP:9640"/>
        <dbReference type="ChEBI" id="CHEBI:15378"/>
        <dbReference type="ChEBI" id="CHEBI:57783"/>
        <dbReference type="ChEBI" id="CHEBI:58349"/>
        <dbReference type="ChEBI" id="CHEBI:78467"/>
        <dbReference type="ChEBI" id="CHEBI:78468"/>
    </reaction>
    <physiologicalReaction direction="left-to-right" evidence="48">
        <dbReference type="Rhea" id="RHEA:41865"/>
    </physiologicalReaction>
</comment>
<comment type="catalytic activity">
    <reaction evidence="23">
        <text>3-oxodecanoyl-[ACP] + NADPH + H(+) = (3R)-hydroxydecanoyl-[ACP] + NADP(+)</text>
        <dbReference type="Rhea" id="RHEA:41856"/>
        <dbReference type="Rhea" id="RHEA-COMP:9637"/>
        <dbReference type="Rhea" id="RHEA-COMP:9638"/>
        <dbReference type="ChEBI" id="CHEBI:15378"/>
        <dbReference type="ChEBI" id="CHEBI:57783"/>
        <dbReference type="ChEBI" id="CHEBI:58349"/>
        <dbReference type="ChEBI" id="CHEBI:78464"/>
        <dbReference type="ChEBI" id="CHEBI:78466"/>
    </reaction>
    <physiologicalReaction direction="left-to-right" evidence="23">
        <dbReference type="Rhea" id="RHEA:41857"/>
    </physiologicalReaction>
</comment>
<dbReference type="SUPFAM" id="SSF53901">
    <property type="entry name" value="Thiolase-like"/>
    <property type="match status" value="1"/>
</dbReference>
<keyword evidence="9" id="KW-0511">Multifunctional enzyme</keyword>
<evidence type="ECO:0000256" key="7">
    <source>
        <dbReference type="ARBA" id="ARBA00022898"/>
    </source>
</evidence>
<dbReference type="GO" id="GO:0004313">
    <property type="term" value="F:[acyl-carrier-protein] S-acetyltransferase activity"/>
    <property type="evidence" value="ECO:0007669"/>
    <property type="project" value="UniProtKB-EC"/>
</dbReference>
<evidence type="ECO:0000256" key="29">
    <source>
        <dbReference type="ARBA" id="ARBA00047953"/>
    </source>
</evidence>
<dbReference type="GO" id="GO:0019171">
    <property type="term" value="F:(3R)-hydroxyacyl-[acyl-carrier-protein] dehydratase activity"/>
    <property type="evidence" value="ECO:0007669"/>
    <property type="project" value="UniProtKB-EC"/>
</dbReference>
<evidence type="ECO:0000256" key="40">
    <source>
        <dbReference type="ARBA" id="ARBA00048935"/>
    </source>
</evidence>
<keyword evidence="3" id="KW-0597">Phosphoprotein</keyword>
<dbReference type="PANTHER" id="PTHR43775:SF23">
    <property type="entry name" value="FATTY ACID SYNTHASE 3"/>
    <property type="match status" value="1"/>
</dbReference>
<comment type="catalytic activity">
    <reaction evidence="20">
        <text>3-oxooctadecanoyl-[ACP] + NADPH + H(+) = (3R)-hydroxyoctadecanoyl-[ACP] + NADP(+)</text>
        <dbReference type="Rhea" id="RHEA:41920"/>
        <dbReference type="Rhea" id="RHEA-COMP:9653"/>
        <dbReference type="Rhea" id="RHEA-COMP:9654"/>
        <dbReference type="ChEBI" id="CHEBI:15378"/>
        <dbReference type="ChEBI" id="CHEBI:57783"/>
        <dbReference type="ChEBI" id="CHEBI:58349"/>
        <dbReference type="ChEBI" id="CHEBI:78487"/>
        <dbReference type="ChEBI" id="CHEBI:78488"/>
    </reaction>
    <physiologicalReaction direction="left-to-right" evidence="20">
        <dbReference type="Rhea" id="RHEA:41921"/>
    </physiologicalReaction>
</comment>
<dbReference type="InterPro" id="IPR020843">
    <property type="entry name" value="ER"/>
</dbReference>
<evidence type="ECO:0000256" key="33">
    <source>
        <dbReference type="ARBA" id="ARBA00048289"/>
    </source>
</evidence>
<evidence type="ECO:0000256" key="50">
    <source>
        <dbReference type="PROSITE-ProRule" id="PRU01363"/>
    </source>
</evidence>
<comment type="catalytic activity">
    <reaction evidence="12">
        <text>(3R)-hydroxyhexanoyl-[ACP] = (2E)-hexenoyl-[ACP] + H2O</text>
        <dbReference type="Rhea" id="RHEA:41828"/>
        <dbReference type="Rhea" id="RHEA-COMP:9630"/>
        <dbReference type="Rhea" id="RHEA-COMP:9631"/>
        <dbReference type="ChEBI" id="CHEBI:15377"/>
        <dbReference type="ChEBI" id="CHEBI:78457"/>
        <dbReference type="ChEBI" id="CHEBI:78458"/>
    </reaction>
    <physiologicalReaction direction="left-to-right" evidence="12">
        <dbReference type="Rhea" id="RHEA:41829"/>
    </physiologicalReaction>
</comment>
<evidence type="ECO:0000256" key="1">
    <source>
        <dbReference type="ARBA" id="ARBA00005189"/>
    </source>
</evidence>
<evidence type="ECO:0000256" key="13">
    <source>
        <dbReference type="ARBA" id="ARBA00023388"/>
    </source>
</evidence>
<keyword evidence="5" id="KW-0702">S-nitrosylation</keyword>
<comment type="function">
    <text evidence="19">Fatty acid synthetase is a multifunctional enzyme that catalyzes the de novo biosynthesis of long-chain saturated fatty acids starting from acetyl-CoA and malonyl-CoA in the presence of NADPH. This multifunctional protein contains 7 catalytic activities and a site for the binding of the prosthetic group 4'-phosphopantetheine of the acyl carrier protein ([ACP]) domain.</text>
</comment>
<dbReference type="SUPFAM" id="SSF50129">
    <property type="entry name" value="GroES-like"/>
    <property type="match status" value="1"/>
</dbReference>
<proteinExistence type="predicted"/>
<dbReference type="InterPro" id="IPR014043">
    <property type="entry name" value="Acyl_transferase_dom"/>
</dbReference>
<evidence type="ECO:0000256" key="39">
    <source>
        <dbReference type="ARBA" id="ARBA00048704"/>
    </source>
</evidence>
<name>A0A9N9S6N3_9DIPT</name>
<evidence type="ECO:0000256" key="21">
    <source>
        <dbReference type="ARBA" id="ARBA00047394"/>
    </source>
</evidence>
<reference evidence="54" key="1">
    <citation type="submission" date="2022-01" db="EMBL/GenBank/DDBJ databases">
        <authorList>
            <person name="King R."/>
        </authorList>
    </citation>
    <scope>NUCLEOTIDE SEQUENCE</scope>
</reference>
<dbReference type="InterPro" id="IPR042104">
    <property type="entry name" value="PKS_dehydratase_sf"/>
</dbReference>
<evidence type="ECO:0000256" key="11">
    <source>
        <dbReference type="ARBA" id="ARBA00023351"/>
    </source>
</evidence>
<comment type="catalytic activity">
    <reaction evidence="41">
        <text>(2E)-octadecenoyl-[ACP] + NADPH + H(+) = octadecanoyl-[ACP] + NADP(+)</text>
        <dbReference type="Rhea" id="RHEA:41928"/>
        <dbReference type="Rhea" id="RHEA-COMP:9655"/>
        <dbReference type="Rhea" id="RHEA-COMP:9656"/>
        <dbReference type="ChEBI" id="CHEBI:15378"/>
        <dbReference type="ChEBI" id="CHEBI:57783"/>
        <dbReference type="ChEBI" id="CHEBI:58349"/>
        <dbReference type="ChEBI" id="CHEBI:78489"/>
        <dbReference type="ChEBI" id="CHEBI:78495"/>
    </reaction>
    <physiologicalReaction direction="left-to-right" evidence="41">
        <dbReference type="Rhea" id="RHEA:41929"/>
    </physiologicalReaction>
</comment>
<evidence type="ECO:0000256" key="32">
    <source>
        <dbReference type="ARBA" id="ARBA00048281"/>
    </source>
</evidence>
<dbReference type="GO" id="GO:0016297">
    <property type="term" value="F:fatty acyl-[ACP] hydrolase activity"/>
    <property type="evidence" value="ECO:0007669"/>
    <property type="project" value="UniProtKB-EC"/>
</dbReference>
<dbReference type="Pfam" id="PF00550">
    <property type="entry name" value="PP-binding"/>
    <property type="match status" value="1"/>
</dbReference>
<evidence type="ECO:0000256" key="35">
    <source>
        <dbReference type="ARBA" id="ARBA00048506"/>
    </source>
</evidence>
<feature type="domain" description="PKS/mFAS DH" evidence="53">
    <location>
        <begin position="854"/>
        <end position="1122"/>
    </location>
</feature>
<dbReference type="Gene3D" id="1.10.1200.10">
    <property type="entry name" value="ACP-like"/>
    <property type="match status" value="1"/>
</dbReference>
<feature type="active site" description="Proton donor; for dehydratase activity" evidence="50">
    <location>
        <position position="1033"/>
    </location>
</feature>
<evidence type="ECO:0000256" key="2">
    <source>
        <dbReference type="ARBA" id="ARBA00022450"/>
    </source>
</evidence>
<dbReference type="Pfam" id="PF00698">
    <property type="entry name" value="Acyl_transf_1"/>
    <property type="match status" value="1"/>
</dbReference>
<dbReference type="Gene3D" id="3.10.129.110">
    <property type="entry name" value="Polyketide synthase dehydratase"/>
    <property type="match status" value="1"/>
</dbReference>
<comment type="catalytic activity">
    <reaction evidence="28">
        <text>(2E)-hexenoyl-[ACP] + NADPH + H(+) = hexanoyl-[ACP] + NADP(+)</text>
        <dbReference type="Rhea" id="RHEA:41832"/>
        <dbReference type="Rhea" id="RHEA-COMP:9631"/>
        <dbReference type="Rhea" id="RHEA-COMP:9632"/>
        <dbReference type="ChEBI" id="CHEBI:15378"/>
        <dbReference type="ChEBI" id="CHEBI:57783"/>
        <dbReference type="ChEBI" id="CHEBI:58349"/>
        <dbReference type="ChEBI" id="CHEBI:78458"/>
        <dbReference type="ChEBI" id="CHEBI:78459"/>
    </reaction>
    <physiologicalReaction direction="left-to-right" evidence="28">
        <dbReference type="Rhea" id="RHEA:41833"/>
    </physiologicalReaction>
</comment>
<dbReference type="InterPro" id="IPR049391">
    <property type="entry name" value="FAS_pseudo-KR"/>
</dbReference>
<dbReference type="Pfam" id="PF16197">
    <property type="entry name" value="KAsynt_C_assoc"/>
    <property type="match status" value="1"/>
</dbReference>
<organism evidence="54 55">
    <name type="scientific">Chironomus riparius</name>
    <dbReference type="NCBI Taxonomy" id="315576"/>
    <lineage>
        <taxon>Eukaryota</taxon>
        <taxon>Metazoa</taxon>
        <taxon>Ecdysozoa</taxon>
        <taxon>Arthropoda</taxon>
        <taxon>Hexapoda</taxon>
        <taxon>Insecta</taxon>
        <taxon>Pterygota</taxon>
        <taxon>Neoptera</taxon>
        <taxon>Endopterygota</taxon>
        <taxon>Diptera</taxon>
        <taxon>Nematocera</taxon>
        <taxon>Chironomoidea</taxon>
        <taxon>Chironomidae</taxon>
        <taxon>Chironominae</taxon>
        <taxon>Chironomus</taxon>
    </lineage>
</organism>
<evidence type="ECO:0000256" key="16">
    <source>
        <dbReference type="ARBA" id="ARBA00023399"/>
    </source>
</evidence>
<feature type="domain" description="Ketosynthase family 3 (KS3)" evidence="52">
    <location>
        <begin position="5"/>
        <end position="412"/>
    </location>
</feature>
<dbReference type="Gene3D" id="3.40.47.10">
    <property type="match status" value="1"/>
</dbReference>
<feature type="region of interest" description="N-terminal hotdog fold" evidence="50">
    <location>
        <begin position="854"/>
        <end position="974"/>
    </location>
</feature>
<feature type="domain" description="Carrier" evidence="51">
    <location>
        <begin position="1985"/>
        <end position="2067"/>
    </location>
</feature>
<comment type="catalytic activity">
    <reaction evidence="24">
        <text>tetradecanoyl-[ACP] + malonyl-[ACP] + H(+) = 3-oxohexadecanoyl-[ACP] + holo-[ACP] + CO2</text>
        <dbReference type="Rhea" id="RHEA:41900"/>
        <dbReference type="Rhea" id="RHEA-COMP:9623"/>
        <dbReference type="Rhea" id="RHEA-COMP:9648"/>
        <dbReference type="Rhea" id="RHEA-COMP:9649"/>
        <dbReference type="Rhea" id="RHEA-COMP:9685"/>
        <dbReference type="ChEBI" id="CHEBI:15378"/>
        <dbReference type="ChEBI" id="CHEBI:16526"/>
        <dbReference type="ChEBI" id="CHEBI:64479"/>
        <dbReference type="ChEBI" id="CHEBI:78449"/>
        <dbReference type="ChEBI" id="CHEBI:78477"/>
        <dbReference type="ChEBI" id="CHEBI:78478"/>
    </reaction>
    <physiologicalReaction direction="left-to-right" evidence="24">
        <dbReference type="Rhea" id="RHEA:41901"/>
    </physiologicalReaction>
</comment>
<sequence length="2366" mass="263741">MEVKDMDVVISGMSGRFPNSNNVKEFEYNLFNKIDMTNDDTSRWNHFQDEVPHRFGKIRNLEKFDASFFSTLNKHANWTDPQIRILLEHSYEAILDAGVSPQSLVGTRTGVFMGCSVSDARDVFTHKLPPKDGYVLVGNSGFYIANRISYALGLCGPSLTIDTACSSSAYALDCAFRYMEAGLCDTALVGGSQLILNSRTAIEYSRLGLLAKDGISRPYDVDASGFVRAETICVLLLQRRKDSKRIYANVVYSSSNNDGFKEEGHTFPSRVMHQQLMEHFYKNINFDPSNVNFVEAHATSTKLGDPEELAAIDKVFNKSSERSKTLTVGSVKSNMGHAEAASAMSSLTKVLLSFENHKFPPNIHLKALRSDIPAFAEGRIRVATEVEDLHGEFIAMNSFGLGGGNAHSLFRGNPKVKINSGIPEDNLGRMVLWSGRTEAAINAIIDDITQRPLDAEHIALLQSSQVQTTIANTYRGYGMFIKGESGMNAVCTKKNIEYFDGSRRPIVFVYSGIGSQWLEMGRDLMIIPLFAQSIENCHNILMTKGIDLKHIITSTDEKTFSNVLHSYVGIVAIEIALTDILRELKIVSDYIIGHSVGELGCAYADNCLTAEETILAAYARGEASNESETIKGAMAAVGMNYSKLKEIMPEDIDIACHNAEDSCTISGPIESVNAFVNKLKEDKVFAKEVSSSGVPLHSRYIKDMGHSLSKKLKDIIKDPKVRSEKWLSSTYSKDLWNQTNAMVSSAEYHTKNLLNPVLFQEVTEMLPNDALTIEVAPSGLLRAILKRSLKEGAYVNITERNSKDGFNRFLEALGSIFQHGVDLDISRIYPSVSFPVSRGTPIISHTIKWNHEDSHFVPYFDSYNTFERHNMLINISDKKFEVVQNHIVDGRVLFPATGWIFLVWETFSKMIGAHYESVKVILEDLHLLRATTLEKNQDILVTISIHRASGRFEVIEGNAPVARGVIKQAENIKMSEISPPDDNQSALTTDDFYQEVRLSGIILLGLFQGVTEMSNDNLKGKIRWSNNWITFMDTIIHFHNKRVLFSREVAVPVRIRKFIIDPILHYKMVGEKIKQFKAANPDRDEMDITFDVAACPHQQIINAGAVEVHEKIYSRIQRRLKHQPQLEINKFVPYFTEEVMSLDDAAKLIIQMLIDKTSRTKVVIVEKDNEADEEKLLFSEYIQKAIGGIPQLVGDMTLLTSKSNLNIKDVTIGTDDITSMSGIDLLIEDKCFGDQNKIQELKSVMNINGYIVSRETQCFSDIPREDVQLVARIRTTSDEILHILQFADDSVQHKTFNIIKITSNVTDWLEPLKASLKESSTIIYAYNQEPSGILGFIKTLKLEYQGKIKCFFIMDTENAPSDFDINDDFFKKQLKLNDTINIFKDGKWGGYRHLNIVQINNSIPQTSHCFADCLIKGDLSSLTWMQGSYDINDSKLDLVNIQCSSLNFKDVMLALGRITSYKPGKVIEEVANLGFEFSGTKRNGERVMGIANSPGALATHYDAKNAMLWNVPDSWTLEEAATVPLVYFTVYFAFFHTTTIKAGKKILIHSGTGGVGQAAIEVAFAYGLEVFTTVSTEDKKIFLLKKFPKLKSENIGNSRDTSFEKMVIKNTNGKGVDYVLNSLAGEKLQASIRCLGVDGVFLEIGKYDIQSGTNLDMGYLGKRITLKSVIFDDLALDPNDMQFVYSLVDKDLKSGIIKPLNVTVFDANKIEDAFRYMTTGYHIGKVVLKMRQNANDKCSLPLNSLNRVYYSSDECIIIPGGLGGFGIELAEWLVLRGCRKLILSSRRGISTGRQAYKIALWESLGAKVVVSTANTATEEGCDELIKQANELGPVGAIYNLAGVIRDNLFEDIDETAFNETLAPKALATKHLDKISRVLCPNLKHFVVFSSVACGRGNIGQSNYSMANSVMERIIEERHRDGLPGKAIQWGAIGDVGMLAEAQLKDIGKDFLGSIPQPILSCFEVLDTLLTSDDPIVSSIIVADKKSSNSKKRNIIDIIFNIMGIRDRKSVSMDSSLTQLGIDSLTGVELQQTIEREFDISLTSQELRSLTLNQLSSRVTSKNIKSLEIDEEVSTTERWMTIMMEGVIDNNANLITSETIVKANDVENKSNTKVLIIPGLIGYAANVFRNLAKQLDFPAYILQLIHTTDCKSIDDIITNIIDHVLNLFSDAEHFILIGHSFGTILTLKLAKVLEDCGKSGQVIQLDGSPEFLKKYTIQSIREGNLPKFNNHISMILFNIFQQFVDSKISKSAIENHKTWESRLKAMIAASGNKIPASYEQLSDQVCVSYTNRLNITRDLKNEEFSILKATKISLIKASKPPVAGFIDDYGLSVFSTSSIVTNTVFGDHTTFLQNPELSTIVKKLISN</sequence>
<comment type="catalytic activity">
    <reaction evidence="45">
        <text>3-oxohexadecanoyl-[ACP] + NADPH + H(+) = (3R)-hydroxyhexadecanoyl-[ACP] + NADP(+)</text>
        <dbReference type="Rhea" id="RHEA:41904"/>
        <dbReference type="Rhea" id="RHEA-COMP:9649"/>
        <dbReference type="Rhea" id="RHEA-COMP:9650"/>
        <dbReference type="ChEBI" id="CHEBI:15378"/>
        <dbReference type="ChEBI" id="CHEBI:57783"/>
        <dbReference type="ChEBI" id="CHEBI:58349"/>
        <dbReference type="ChEBI" id="CHEBI:78478"/>
        <dbReference type="ChEBI" id="CHEBI:78480"/>
    </reaction>
    <physiologicalReaction direction="left-to-right" evidence="45">
        <dbReference type="Rhea" id="RHEA:41905"/>
    </physiologicalReaction>
</comment>
<dbReference type="GO" id="GO:0004315">
    <property type="term" value="F:3-oxoacyl-[acyl-carrier-protein] synthase activity"/>
    <property type="evidence" value="ECO:0007669"/>
    <property type="project" value="UniProtKB-EC"/>
</dbReference>
<evidence type="ECO:0000256" key="3">
    <source>
        <dbReference type="ARBA" id="ARBA00022553"/>
    </source>
</evidence>
<dbReference type="SMART" id="SM00829">
    <property type="entry name" value="PKS_ER"/>
    <property type="match status" value="1"/>
</dbReference>
<evidence type="ECO:0000259" key="51">
    <source>
        <dbReference type="PROSITE" id="PS50075"/>
    </source>
</evidence>
<accession>A0A9N9S6N3</accession>
<dbReference type="PANTHER" id="PTHR43775">
    <property type="entry name" value="FATTY ACID SYNTHASE"/>
    <property type="match status" value="1"/>
</dbReference>
<evidence type="ECO:0000256" key="22">
    <source>
        <dbReference type="ARBA" id="ARBA00047400"/>
    </source>
</evidence>
<keyword evidence="2" id="KW-0596">Phosphopantetheine</keyword>
<dbReference type="CDD" id="cd00833">
    <property type="entry name" value="PKS"/>
    <property type="match status" value="1"/>
</dbReference>
<dbReference type="InterPro" id="IPR001227">
    <property type="entry name" value="Ac_transferase_dom_sf"/>
</dbReference>
<dbReference type="InterPro" id="IPR032821">
    <property type="entry name" value="PKS_assoc"/>
</dbReference>
<dbReference type="Gene3D" id="3.90.180.10">
    <property type="entry name" value="Medium-chain alcohol dehydrogenases, catalytic domain"/>
    <property type="match status" value="1"/>
</dbReference>
<dbReference type="SMART" id="SM00822">
    <property type="entry name" value="PKS_KR"/>
    <property type="match status" value="1"/>
</dbReference>
<comment type="catalytic activity">
    <reaction evidence="16">
        <text>(3R)-hydroxyoctadecanoyl-[ACP] = (2E)-octadecenoyl-[ACP] + H2O</text>
        <dbReference type="Rhea" id="RHEA:41924"/>
        <dbReference type="Rhea" id="RHEA-COMP:9654"/>
        <dbReference type="Rhea" id="RHEA-COMP:9655"/>
        <dbReference type="ChEBI" id="CHEBI:15377"/>
        <dbReference type="ChEBI" id="CHEBI:78488"/>
        <dbReference type="ChEBI" id="CHEBI:78489"/>
    </reaction>
    <physiologicalReaction direction="left-to-right" evidence="16">
        <dbReference type="Rhea" id="RHEA:41925"/>
    </physiologicalReaction>
</comment>
<dbReference type="InterPro" id="IPR016035">
    <property type="entry name" value="Acyl_Trfase/lysoPLipase"/>
</dbReference>
<comment type="catalytic activity">
    <reaction evidence="11">
        <text>(3R)-hydroxydodecanoyl-[ACP] = (2E)-dodecenoyl-[ACP] + H2O</text>
        <dbReference type="Rhea" id="RHEA:41876"/>
        <dbReference type="Rhea" id="RHEA-COMP:9642"/>
        <dbReference type="Rhea" id="RHEA-COMP:9643"/>
        <dbReference type="ChEBI" id="CHEBI:15377"/>
        <dbReference type="ChEBI" id="CHEBI:78470"/>
        <dbReference type="ChEBI" id="CHEBI:78472"/>
    </reaction>
    <physiologicalReaction direction="left-to-right" evidence="11">
        <dbReference type="Rhea" id="RHEA:41877"/>
    </physiologicalReaction>
</comment>
<dbReference type="Pfam" id="PF21149">
    <property type="entry name" value="FAS_pseudo-KR"/>
    <property type="match status" value="1"/>
</dbReference>
<evidence type="ECO:0000256" key="18">
    <source>
        <dbReference type="ARBA" id="ARBA00023402"/>
    </source>
</evidence>
<evidence type="ECO:0000256" key="20">
    <source>
        <dbReference type="ARBA" id="ARBA00047300"/>
    </source>
</evidence>
<dbReference type="GO" id="GO:0006633">
    <property type="term" value="P:fatty acid biosynthetic process"/>
    <property type="evidence" value="ECO:0007669"/>
    <property type="project" value="InterPro"/>
</dbReference>
<evidence type="ECO:0000313" key="54">
    <source>
        <dbReference type="EMBL" id="CAG9811541.1"/>
    </source>
</evidence>
<comment type="catalytic activity">
    <reaction evidence="35">
        <text>a fatty acyl-[ACP] + malonyl-[ACP] + H(+) = a 3-oxoacyl-[ACP] + holo-[ACP] + CO2</text>
        <dbReference type="Rhea" id="RHEA:22836"/>
        <dbReference type="Rhea" id="RHEA-COMP:9623"/>
        <dbReference type="Rhea" id="RHEA-COMP:9685"/>
        <dbReference type="Rhea" id="RHEA-COMP:9916"/>
        <dbReference type="Rhea" id="RHEA-COMP:14125"/>
        <dbReference type="ChEBI" id="CHEBI:15378"/>
        <dbReference type="ChEBI" id="CHEBI:16526"/>
        <dbReference type="ChEBI" id="CHEBI:64479"/>
        <dbReference type="ChEBI" id="CHEBI:78449"/>
        <dbReference type="ChEBI" id="CHEBI:78776"/>
        <dbReference type="ChEBI" id="CHEBI:138651"/>
        <dbReference type="EC" id="2.3.1.41"/>
    </reaction>
    <physiologicalReaction direction="left-to-right" evidence="35">
        <dbReference type="Rhea" id="RHEA:22837"/>
    </physiologicalReaction>
</comment>
<comment type="pathway">
    <text evidence="1">Lipid metabolism.</text>
</comment>
<dbReference type="InterPro" id="IPR020841">
    <property type="entry name" value="PKS_Beta-ketoAc_synthase_dom"/>
</dbReference>
<protein>
    <submittedName>
        <fullName evidence="54">Uncharacterized protein</fullName>
    </submittedName>
</protein>
<keyword evidence="4" id="KW-0808">Transferase</keyword>
<comment type="catalytic activity">
    <reaction evidence="10">
        <text>(3R)-hydroxyoctanoyl-[ACP] = (2E)-octenoyl-[ACP] + H2O</text>
        <dbReference type="Rhea" id="RHEA:41844"/>
        <dbReference type="Rhea" id="RHEA-COMP:9634"/>
        <dbReference type="Rhea" id="RHEA-COMP:9635"/>
        <dbReference type="ChEBI" id="CHEBI:15377"/>
        <dbReference type="ChEBI" id="CHEBI:78461"/>
        <dbReference type="ChEBI" id="CHEBI:78462"/>
    </reaction>
    <physiologicalReaction direction="left-to-right" evidence="10">
        <dbReference type="Rhea" id="RHEA:41845"/>
    </physiologicalReaction>
</comment>
<comment type="catalytic activity">
    <reaction evidence="17">
        <text>(3R)-hydroxyhexadecanoyl-[ACP] = (2E)-hexadecenoyl-[ACP] + H2O</text>
        <dbReference type="Rhea" id="RHEA:41908"/>
        <dbReference type="Rhea" id="RHEA-COMP:9650"/>
        <dbReference type="Rhea" id="RHEA-COMP:9651"/>
        <dbReference type="ChEBI" id="CHEBI:15377"/>
        <dbReference type="ChEBI" id="CHEBI:78480"/>
        <dbReference type="ChEBI" id="CHEBI:78481"/>
    </reaction>
    <physiologicalReaction direction="left-to-right" evidence="17">
        <dbReference type="Rhea" id="RHEA:41909"/>
    </physiologicalReaction>
</comment>
<comment type="catalytic activity">
    <reaction evidence="42">
        <text>decanoyl-[ACP] + malonyl-[ACP] + H(+) = 3-oxododecanoyl-[ACP] + holo-[ACP] + CO2</text>
        <dbReference type="Rhea" id="RHEA:41868"/>
        <dbReference type="Rhea" id="RHEA-COMP:9623"/>
        <dbReference type="Rhea" id="RHEA-COMP:9640"/>
        <dbReference type="Rhea" id="RHEA-COMP:9641"/>
        <dbReference type="Rhea" id="RHEA-COMP:9685"/>
        <dbReference type="ChEBI" id="CHEBI:15378"/>
        <dbReference type="ChEBI" id="CHEBI:16526"/>
        <dbReference type="ChEBI" id="CHEBI:64479"/>
        <dbReference type="ChEBI" id="CHEBI:78449"/>
        <dbReference type="ChEBI" id="CHEBI:78468"/>
        <dbReference type="ChEBI" id="CHEBI:78469"/>
    </reaction>
    <physiologicalReaction direction="left-to-right" evidence="42">
        <dbReference type="Rhea" id="RHEA:41869"/>
    </physiologicalReaction>
</comment>
<evidence type="ECO:0000256" key="5">
    <source>
        <dbReference type="ARBA" id="ARBA00022799"/>
    </source>
</evidence>
<dbReference type="InterPro" id="IPR016036">
    <property type="entry name" value="Malonyl_transacylase_ACP-bd"/>
</dbReference>
<evidence type="ECO:0000313" key="55">
    <source>
        <dbReference type="Proteomes" id="UP001153620"/>
    </source>
</evidence>
<dbReference type="EMBL" id="OU895880">
    <property type="protein sequence ID" value="CAG9811541.1"/>
    <property type="molecule type" value="Genomic_DNA"/>
</dbReference>
<dbReference type="SUPFAM" id="SSF47336">
    <property type="entry name" value="ACP-like"/>
    <property type="match status" value="1"/>
</dbReference>
<evidence type="ECO:0000256" key="23">
    <source>
        <dbReference type="ARBA" id="ARBA00047440"/>
    </source>
</evidence>
<dbReference type="PROSITE" id="PS00606">
    <property type="entry name" value="KS3_1"/>
    <property type="match status" value="1"/>
</dbReference>
<dbReference type="Gene3D" id="3.30.70.3290">
    <property type="match status" value="1"/>
</dbReference>
<comment type="catalytic activity">
    <reaction evidence="18">
        <text>(3R)-hydroxybutanoyl-[ACP] = (2E)-butenoyl-[ACP] + H2O</text>
        <dbReference type="Rhea" id="RHEA:41808"/>
        <dbReference type="Rhea" id="RHEA-COMP:9626"/>
        <dbReference type="Rhea" id="RHEA-COMP:9627"/>
        <dbReference type="ChEBI" id="CHEBI:15377"/>
        <dbReference type="ChEBI" id="CHEBI:78451"/>
        <dbReference type="ChEBI" id="CHEBI:78453"/>
    </reaction>
    <physiologicalReaction direction="left-to-right" evidence="18">
        <dbReference type="Rhea" id="RHEA:41809"/>
    </physiologicalReaction>
</comment>
<dbReference type="InterPro" id="IPR014031">
    <property type="entry name" value="Ketoacyl_synth_C"/>
</dbReference>
<evidence type="ECO:0000256" key="41">
    <source>
        <dbReference type="ARBA" id="ARBA00049019"/>
    </source>
</evidence>
<comment type="catalytic activity">
    <reaction evidence="43">
        <text>(2E)-tetradecenoyl-[ACP] + NADPH + H(+) = tetradecanoyl-[ACP] + NADP(+)</text>
        <dbReference type="Rhea" id="RHEA:41896"/>
        <dbReference type="Rhea" id="RHEA-COMP:9647"/>
        <dbReference type="Rhea" id="RHEA-COMP:9648"/>
        <dbReference type="ChEBI" id="CHEBI:15378"/>
        <dbReference type="ChEBI" id="CHEBI:57783"/>
        <dbReference type="ChEBI" id="CHEBI:58349"/>
        <dbReference type="ChEBI" id="CHEBI:78475"/>
        <dbReference type="ChEBI" id="CHEBI:78477"/>
    </reaction>
    <physiologicalReaction direction="left-to-right" evidence="43">
        <dbReference type="Rhea" id="RHEA:41897"/>
    </physiologicalReaction>
</comment>
<dbReference type="SMART" id="SM00823">
    <property type="entry name" value="PKS_PP"/>
    <property type="match status" value="1"/>
</dbReference>
<feature type="region of interest" description="C-terminal hotdog fold" evidence="50">
    <location>
        <begin position="984"/>
        <end position="1122"/>
    </location>
</feature>
<dbReference type="InterPro" id="IPR018201">
    <property type="entry name" value="Ketoacyl_synth_AS"/>
</dbReference>
<comment type="catalytic activity">
    <reaction evidence="47">
        <text>butanoyl-[ACP] + malonyl-[ACP] + H(+) = 3-oxohexanoyl-[ACP] + holo-[ACP] + CO2</text>
        <dbReference type="Rhea" id="RHEA:41820"/>
        <dbReference type="Rhea" id="RHEA-COMP:9623"/>
        <dbReference type="Rhea" id="RHEA-COMP:9628"/>
        <dbReference type="Rhea" id="RHEA-COMP:9629"/>
        <dbReference type="Rhea" id="RHEA-COMP:9685"/>
        <dbReference type="ChEBI" id="CHEBI:15378"/>
        <dbReference type="ChEBI" id="CHEBI:16526"/>
        <dbReference type="ChEBI" id="CHEBI:64479"/>
        <dbReference type="ChEBI" id="CHEBI:78449"/>
        <dbReference type="ChEBI" id="CHEBI:78454"/>
        <dbReference type="ChEBI" id="CHEBI:78456"/>
    </reaction>
    <physiologicalReaction direction="left-to-right" evidence="47">
        <dbReference type="Rhea" id="RHEA:41821"/>
    </physiologicalReaction>
</comment>
<dbReference type="SMART" id="SM00825">
    <property type="entry name" value="PKS_KS"/>
    <property type="match status" value="1"/>
</dbReference>
<comment type="catalytic activity">
    <reaction evidence="39">
        <text>hexadecanoyl-[ACP] + H2O = hexadecanoate + holo-[ACP] + H(+)</text>
        <dbReference type="Rhea" id="RHEA:41932"/>
        <dbReference type="Rhea" id="RHEA-COMP:9652"/>
        <dbReference type="Rhea" id="RHEA-COMP:9685"/>
        <dbReference type="ChEBI" id="CHEBI:7896"/>
        <dbReference type="ChEBI" id="CHEBI:15377"/>
        <dbReference type="ChEBI" id="CHEBI:15378"/>
        <dbReference type="ChEBI" id="CHEBI:64479"/>
        <dbReference type="ChEBI" id="CHEBI:78483"/>
        <dbReference type="EC" id="3.1.2.14"/>
    </reaction>
    <physiologicalReaction direction="left-to-right" evidence="39">
        <dbReference type="Rhea" id="RHEA:41933"/>
    </physiologicalReaction>
</comment>
<evidence type="ECO:0000256" key="44">
    <source>
        <dbReference type="ARBA" id="ARBA00049263"/>
    </source>
</evidence>
<dbReference type="GO" id="GO:0031177">
    <property type="term" value="F:phosphopantetheine binding"/>
    <property type="evidence" value="ECO:0007669"/>
    <property type="project" value="InterPro"/>
</dbReference>
<dbReference type="InterPro" id="IPR013149">
    <property type="entry name" value="ADH-like_C"/>
</dbReference>
<comment type="catalytic activity">
    <reaction evidence="13">
        <text>(3R)-hydroxydecanoyl-[ACP] = (2E)-decenoyl-[ACP] + H2O</text>
        <dbReference type="Rhea" id="RHEA:41860"/>
        <dbReference type="Rhea" id="RHEA-COMP:9638"/>
        <dbReference type="Rhea" id="RHEA-COMP:9639"/>
        <dbReference type="ChEBI" id="CHEBI:15377"/>
        <dbReference type="ChEBI" id="CHEBI:78466"/>
        <dbReference type="ChEBI" id="CHEBI:78467"/>
    </reaction>
    <physiologicalReaction direction="left-to-right" evidence="13">
        <dbReference type="Rhea" id="RHEA:41861"/>
    </physiologicalReaction>
</comment>
<dbReference type="InterPro" id="IPR009081">
    <property type="entry name" value="PP-bd_ACP"/>
</dbReference>
<dbReference type="Gene3D" id="3.40.50.720">
    <property type="entry name" value="NAD(P)-binding Rossmann-like Domain"/>
    <property type="match status" value="1"/>
</dbReference>
<comment type="catalytic activity">
    <reaction evidence="40">
        <text>3-oxotetradecanoyl-[ACP] + NADPH + H(+) = (3R)-hydroxytetradecanoyl-[ACP] + NADP(+)</text>
        <dbReference type="Rhea" id="RHEA:41888"/>
        <dbReference type="Rhea" id="RHEA-COMP:9645"/>
        <dbReference type="Rhea" id="RHEA-COMP:9646"/>
        <dbReference type="ChEBI" id="CHEBI:15378"/>
        <dbReference type="ChEBI" id="CHEBI:57783"/>
        <dbReference type="ChEBI" id="CHEBI:58349"/>
        <dbReference type="ChEBI" id="CHEBI:78473"/>
        <dbReference type="ChEBI" id="CHEBI:78474"/>
    </reaction>
    <physiologicalReaction direction="left-to-right" evidence="40">
        <dbReference type="Rhea" id="RHEA:41889"/>
    </physiologicalReaction>
</comment>
<keyword evidence="8" id="KW-0007">Acetylation</keyword>
<dbReference type="CDD" id="cd08954">
    <property type="entry name" value="KR_1_FAS_SDR_x"/>
    <property type="match status" value="1"/>
</dbReference>
<evidence type="ECO:0000256" key="37">
    <source>
        <dbReference type="ARBA" id="ARBA00048650"/>
    </source>
</evidence>
<comment type="catalytic activity">
    <reaction evidence="22">
        <text>a (3R)-hydroxyacyl-[ACP] + NADP(+) = a 3-oxoacyl-[ACP] + NADPH + H(+)</text>
        <dbReference type="Rhea" id="RHEA:17397"/>
        <dbReference type="Rhea" id="RHEA-COMP:9916"/>
        <dbReference type="Rhea" id="RHEA-COMP:9945"/>
        <dbReference type="ChEBI" id="CHEBI:15378"/>
        <dbReference type="ChEBI" id="CHEBI:57783"/>
        <dbReference type="ChEBI" id="CHEBI:58349"/>
        <dbReference type="ChEBI" id="CHEBI:78776"/>
        <dbReference type="ChEBI" id="CHEBI:78827"/>
        <dbReference type="EC" id="1.1.1.100"/>
    </reaction>
    <physiologicalReaction direction="right-to-left" evidence="22">
        <dbReference type="Rhea" id="RHEA:17399"/>
    </physiologicalReaction>
</comment>
<comment type="catalytic activity">
    <reaction evidence="27">
        <text>(2E)-hexadecenoyl-[ACP] + NADPH + H(+) = hexadecanoyl-[ACP] + NADP(+)</text>
        <dbReference type="Rhea" id="RHEA:41912"/>
        <dbReference type="Rhea" id="RHEA-COMP:9651"/>
        <dbReference type="Rhea" id="RHEA-COMP:9652"/>
        <dbReference type="ChEBI" id="CHEBI:15378"/>
        <dbReference type="ChEBI" id="CHEBI:57783"/>
        <dbReference type="ChEBI" id="CHEBI:58349"/>
        <dbReference type="ChEBI" id="CHEBI:78481"/>
        <dbReference type="ChEBI" id="CHEBI:78483"/>
    </reaction>
    <physiologicalReaction direction="left-to-right" evidence="27">
        <dbReference type="Rhea" id="RHEA:41913"/>
    </physiologicalReaction>
</comment>
<comment type="catalytic activity">
    <reaction evidence="25">
        <text>(2E)-butenoyl-[ACP] + NADPH + H(+) = butanoyl-[ACP] + NADP(+)</text>
        <dbReference type="Rhea" id="RHEA:41812"/>
        <dbReference type="Rhea" id="RHEA-COMP:9627"/>
        <dbReference type="Rhea" id="RHEA-COMP:9628"/>
        <dbReference type="ChEBI" id="CHEBI:15378"/>
        <dbReference type="ChEBI" id="CHEBI:57783"/>
        <dbReference type="ChEBI" id="CHEBI:58349"/>
        <dbReference type="ChEBI" id="CHEBI:78453"/>
        <dbReference type="ChEBI" id="CHEBI:78454"/>
    </reaction>
    <physiologicalReaction direction="left-to-right" evidence="25">
        <dbReference type="Rhea" id="RHEA:41813"/>
    </physiologicalReaction>
</comment>
<dbReference type="SUPFAM" id="SSF53474">
    <property type="entry name" value="alpha/beta-Hydrolases"/>
    <property type="match status" value="1"/>
</dbReference>
<comment type="catalytic activity">
    <reaction evidence="36">
        <text>3-oxohexanoyl-[ACP] + NADPH + H(+) = (3R)-hydroxyhexanoyl-[ACP] + NADP(+)</text>
        <dbReference type="Rhea" id="RHEA:41824"/>
        <dbReference type="Rhea" id="RHEA-COMP:9629"/>
        <dbReference type="Rhea" id="RHEA-COMP:9630"/>
        <dbReference type="ChEBI" id="CHEBI:15378"/>
        <dbReference type="ChEBI" id="CHEBI:57783"/>
        <dbReference type="ChEBI" id="CHEBI:58349"/>
        <dbReference type="ChEBI" id="CHEBI:78456"/>
        <dbReference type="ChEBI" id="CHEBI:78457"/>
    </reaction>
    <physiologicalReaction direction="left-to-right" evidence="36">
        <dbReference type="Rhea" id="RHEA:41825"/>
    </physiologicalReaction>
</comment>
<dbReference type="InterPro" id="IPR036736">
    <property type="entry name" value="ACP-like_sf"/>
</dbReference>
<evidence type="ECO:0000256" key="19">
    <source>
        <dbReference type="ARBA" id="ARBA00023442"/>
    </source>
</evidence>
<dbReference type="SUPFAM" id="SSF55048">
    <property type="entry name" value="Probable ACP-binding domain of malonyl-CoA ACP transacylase"/>
    <property type="match status" value="1"/>
</dbReference>
<dbReference type="Pfam" id="PF08659">
    <property type="entry name" value="KR"/>
    <property type="match status" value="1"/>
</dbReference>
<evidence type="ECO:0000256" key="48">
    <source>
        <dbReference type="ARBA" id="ARBA00049521"/>
    </source>
</evidence>
<comment type="catalytic activity">
    <reaction evidence="37">
        <text>a 2,3-saturated acyl-[ACP] + NADP(+) = a (2E)-enoyl-[ACP] + NADPH + H(+)</text>
        <dbReference type="Rhea" id="RHEA:22564"/>
        <dbReference type="Rhea" id="RHEA-COMP:9925"/>
        <dbReference type="Rhea" id="RHEA-COMP:9926"/>
        <dbReference type="ChEBI" id="CHEBI:15378"/>
        <dbReference type="ChEBI" id="CHEBI:57783"/>
        <dbReference type="ChEBI" id="CHEBI:58349"/>
        <dbReference type="ChEBI" id="CHEBI:78784"/>
        <dbReference type="ChEBI" id="CHEBI:78785"/>
        <dbReference type="EC" id="1.3.1.39"/>
    </reaction>
    <physiologicalReaction direction="right-to-left" evidence="37">
        <dbReference type="Rhea" id="RHEA:22566"/>
    </physiologicalReaction>
</comment>
<reference evidence="54" key="2">
    <citation type="submission" date="2022-10" db="EMBL/GenBank/DDBJ databases">
        <authorList>
            <consortium name="ENA_rothamsted_submissions"/>
            <consortium name="culmorum"/>
            <person name="King R."/>
        </authorList>
    </citation>
    <scope>NUCLEOTIDE SEQUENCE</scope>
</reference>
<dbReference type="GO" id="GO:0004312">
    <property type="term" value="F:fatty acid synthase activity"/>
    <property type="evidence" value="ECO:0007669"/>
    <property type="project" value="TreeGrafter"/>
</dbReference>
<evidence type="ECO:0000256" key="10">
    <source>
        <dbReference type="ARBA" id="ARBA00023332"/>
    </source>
</evidence>
<dbReference type="GO" id="GO:0141148">
    <property type="term" value="F:enoyl-[acyl-carrier-protein] reductase (NADPH) activity"/>
    <property type="evidence" value="ECO:0007669"/>
    <property type="project" value="UniProtKB-EC"/>
</dbReference>
<comment type="catalytic activity">
    <reaction evidence="33">
        <text>tetradecanoyl-[ACP] + H2O = tetradecanoate + holo-[ACP] + H(+)</text>
        <dbReference type="Rhea" id="RHEA:30123"/>
        <dbReference type="Rhea" id="RHEA-COMP:9648"/>
        <dbReference type="Rhea" id="RHEA-COMP:9685"/>
        <dbReference type="ChEBI" id="CHEBI:15377"/>
        <dbReference type="ChEBI" id="CHEBI:15378"/>
        <dbReference type="ChEBI" id="CHEBI:30807"/>
        <dbReference type="ChEBI" id="CHEBI:64479"/>
        <dbReference type="ChEBI" id="CHEBI:78477"/>
        <dbReference type="EC" id="3.1.2.14"/>
    </reaction>
    <physiologicalReaction direction="left-to-right" evidence="33">
        <dbReference type="Rhea" id="RHEA:30124"/>
    </physiologicalReaction>
</comment>
<evidence type="ECO:0000256" key="49">
    <source>
        <dbReference type="ARBA" id="ARBA00049533"/>
    </source>
</evidence>
<comment type="catalytic activity">
    <reaction evidence="46">
        <text>3-oxooctanoyl-[ACP] + NADPH + H(+) = (3R)-hydroxyoctanoyl-[ACP] + NADP(+)</text>
        <dbReference type="Rhea" id="RHEA:41840"/>
        <dbReference type="Rhea" id="RHEA-COMP:9633"/>
        <dbReference type="Rhea" id="RHEA-COMP:9634"/>
        <dbReference type="ChEBI" id="CHEBI:15378"/>
        <dbReference type="ChEBI" id="CHEBI:57783"/>
        <dbReference type="ChEBI" id="CHEBI:58349"/>
        <dbReference type="ChEBI" id="CHEBI:78460"/>
        <dbReference type="ChEBI" id="CHEBI:78461"/>
    </reaction>
    <physiologicalReaction direction="left-to-right" evidence="46">
        <dbReference type="Rhea" id="RHEA:41841"/>
    </physiologicalReaction>
</comment>
<evidence type="ECO:0000256" key="17">
    <source>
        <dbReference type="ARBA" id="ARBA00023401"/>
    </source>
</evidence>
<evidence type="ECO:0000256" key="24">
    <source>
        <dbReference type="ARBA" id="ARBA00047451"/>
    </source>
</evidence>
<comment type="catalytic activity">
    <reaction evidence="30">
        <text>acetyl-[ACP] + malonyl-[ACP] + H(+) = 3-oxobutanoyl-[ACP] + holo-[ACP] + CO2</text>
        <dbReference type="Rhea" id="RHEA:41800"/>
        <dbReference type="Rhea" id="RHEA-COMP:9621"/>
        <dbReference type="Rhea" id="RHEA-COMP:9623"/>
        <dbReference type="Rhea" id="RHEA-COMP:9625"/>
        <dbReference type="Rhea" id="RHEA-COMP:9685"/>
        <dbReference type="ChEBI" id="CHEBI:15378"/>
        <dbReference type="ChEBI" id="CHEBI:16526"/>
        <dbReference type="ChEBI" id="CHEBI:64479"/>
        <dbReference type="ChEBI" id="CHEBI:78446"/>
        <dbReference type="ChEBI" id="CHEBI:78449"/>
        <dbReference type="ChEBI" id="CHEBI:78450"/>
    </reaction>
    <physiologicalReaction direction="left-to-right" evidence="30">
        <dbReference type="Rhea" id="RHEA:41801"/>
    </physiologicalReaction>
</comment>
<evidence type="ECO:0000256" key="47">
    <source>
        <dbReference type="ARBA" id="ARBA00049449"/>
    </source>
</evidence>
<dbReference type="InterPro" id="IPR001031">
    <property type="entry name" value="Thioesterase"/>
</dbReference>
<dbReference type="PROSITE" id="PS50075">
    <property type="entry name" value="CARRIER"/>
    <property type="match status" value="1"/>
</dbReference>
<dbReference type="Gene3D" id="3.40.50.1820">
    <property type="entry name" value="alpha/beta hydrolase"/>
    <property type="match status" value="1"/>
</dbReference>
<dbReference type="SMART" id="SM00827">
    <property type="entry name" value="PKS_AT"/>
    <property type="match status" value="1"/>
</dbReference>
<dbReference type="InterPro" id="IPR029058">
    <property type="entry name" value="AB_hydrolase_fold"/>
</dbReference>
<evidence type="ECO:0000256" key="28">
    <source>
        <dbReference type="ARBA" id="ARBA00047897"/>
    </source>
</evidence>
<comment type="catalytic activity">
    <reaction evidence="34">
        <text>(2E)-octenoyl-[ACP] + NADPH + H(+) = octanoyl-[ACP] + NADP(+)</text>
        <dbReference type="Rhea" id="RHEA:41848"/>
        <dbReference type="Rhea" id="RHEA-COMP:9635"/>
        <dbReference type="Rhea" id="RHEA-COMP:9636"/>
        <dbReference type="ChEBI" id="CHEBI:15378"/>
        <dbReference type="ChEBI" id="CHEBI:57783"/>
        <dbReference type="ChEBI" id="CHEBI:58349"/>
        <dbReference type="ChEBI" id="CHEBI:78462"/>
        <dbReference type="ChEBI" id="CHEBI:78463"/>
    </reaction>
    <physiologicalReaction direction="left-to-right" evidence="34">
        <dbReference type="Rhea" id="RHEA:41849"/>
    </physiologicalReaction>
</comment>
<dbReference type="SUPFAM" id="SSF52151">
    <property type="entry name" value="FabD/lysophospholipase-like"/>
    <property type="match status" value="1"/>
</dbReference>
<comment type="catalytic activity">
    <reaction evidence="49">
        <text>octanoyl-[ACP] + malonyl-[ACP] + H(+) = 3-oxodecanoyl-[ACP] + holo-[ACP] + CO2</text>
        <dbReference type="Rhea" id="RHEA:41852"/>
        <dbReference type="Rhea" id="RHEA-COMP:9623"/>
        <dbReference type="Rhea" id="RHEA-COMP:9636"/>
        <dbReference type="Rhea" id="RHEA-COMP:9637"/>
        <dbReference type="Rhea" id="RHEA-COMP:9685"/>
        <dbReference type="ChEBI" id="CHEBI:15378"/>
        <dbReference type="ChEBI" id="CHEBI:16526"/>
        <dbReference type="ChEBI" id="CHEBI:64479"/>
        <dbReference type="ChEBI" id="CHEBI:78449"/>
        <dbReference type="ChEBI" id="CHEBI:78463"/>
        <dbReference type="ChEBI" id="CHEBI:78464"/>
    </reaction>
    <physiologicalReaction direction="left-to-right" evidence="49">
        <dbReference type="Rhea" id="RHEA:41853"/>
    </physiologicalReaction>
</comment>
<dbReference type="PROSITE" id="PS52019">
    <property type="entry name" value="PKS_MFAS_DH"/>
    <property type="match status" value="1"/>
</dbReference>
<dbReference type="InterPro" id="IPR020806">
    <property type="entry name" value="PKS_PP-bd"/>
</dbReference>
<evidence type="ECO:0000256" key="12">
    <source>
        <dbReference type="ARBA" id="ARBA00023373"/>
    </source>
</evidence>
<keyword evidence="55" id="KW-1185">Reference proteome</keyword>
<evidence type="ECO:0000256" key="34">
    <source>
        <dbReference type="ARBA" id="ARBA00048420"/>
    </source>
</evidence>
<evidence type="ECO:0000256" key="9">
    <source>
        <dbReference type="ARBA" id="ARBA00023268"/>
    </source>
</evidence>
<dbReference type="InterPro" id="IPR013968">
    <property type="entry name" value="PKS_KR"/>
</dbReference>
<comment type="catalytic activity">
    <reaction evidence="32">
        <text>(2E)-dodecenoyl-[ACP] + NADPH + H(+) = dodecanoyl-[ACP] + NADP(+)</text>
        <dbReference type="Rhea" id="RHEA:41880"/>
        <dbReference type="Rhea" id="RHEA-COMP:9643"/>
        <dbReference type="Rhea" id="RHEA-COMP:9644"/>
        <dbReference type="ChEBI" id="CHEBI:15378"/>
        <dbReference type="ChEBI" id="CHEBI:57783"/>
        <dbReference type="ChEBI" id="CHEBI:58349"/>
        <dbReference type="ChEBI" id="CHEBI:65264"/>
        <dbReference type="ChEBI" id="CHEBI:78472"/>
    </reaction>
    <physiologicalReaction direction="left-to-right" evidence="32">
        <dbReference type="Rhea" id="RHEA:41881"/>
    </physiologicalReaction>
</comment>
<comment type="catalytic activity">
    <reaction evidence="29">
        <text>3-oxobutanoyl-[ACP] + NADPH + H(+) = (3R)-hydroxybutanoyl-[ACP] + NADP(+)</text>
        <dbReference type="Rhea" id="RHEA:41804"/>
        <dbReference type="Rhea" id="RHEA-COMP:9625"/>
        <dbReference type="Rhea" id="RHEA-COMP:9626"/>
        <dbReference type="ChEBI" id="CHEBI:15378"/>
        <dbReference type="ChEBI" id="CHEBI:57783"/>
        <dbReference type="ChEBI" id="CHEBI:58349"/>
        <dbReference type="ChEBI" id="CHEBI:78450"/>
        <dbReference type="ChEBI" id="CHEBI:78451"/>
    </reaction>
    <physiologicalReaction direction="left-to-right" evidence="29">
        <dbReference type="Rhea" id="RHEA:41805"/>
    </physiologicalReaction>
</comment>
<dbReference type="Proteomes" id="UP001153620">
    <property type="component" value="Chromosome 4"/>
</dbReference>
<evidence type="ECO:0000256" key="43">
    <source>
        <dbReference type="ARBA" id="ARBA00049171"/>
    </source>
</evidence>
<evidence type="ECO:0000256" key="27">
    <source>
        <dbReference type="ARBA" id="ARBA00047810"/>
    </source>
</evidence>
<evidence type="ECO:0000256" key="4">
    <source>
        <dbReference type="ARBA" id="ARBA00022679"/>
    </source>
</evidence>
<dbReference type="InterPro" id="IPR011032">
    <property type="entry name" value="GroES-like_sf"/>
</dbReference>
<comment type="catalytic activity">
    <reaction evidence="21">
        <text>hexanoyl-[ACP] + malonyl-[ACP] + H(+) = 3-oxooctanoyl-[ACP] + holo-[ACP] + CO2</text>
        <dbReference type="Rhea" id="RHEA:41836"/>
        <dbReference type="Rhea" id="RHEA-COMP:9623"/>
        <dbReference type="Rhea" id="RHEA-COMP:9632"/>
        <dbReference type="Rhea" id="RHEA-COMP:9633"/>
        <dbReference type="Rhea" id="RHEA-COMP:9685"/>
        <dbReference type="ChEBI" id="CHEBI:15378"/>
        <dbReference type="ChEBI" id="CHEBI:16526"/>
        <dbReference type="ChEBI" id="CHEBI:64479"/>
        <dbReference type="ChEBI" id="CHEBI:78449"/>
        <dbReference type="ChEBI" id="CHEBI:78459"/>
        <dbReference type="ChEBI" id="CHEBI:78460"/>
    </reaction>
    <physiologicalReaction direction="left-to-right" evidence="21">
        <dbReference type="Rhea" id="RHEA:41837"/>
    </physiologicalReaction>
</comment>
<dbReference type="Gene3D" id="3.40.366.10">
    <property type="entry name" value="Malonyl-Coenzyme A Acyl Carrier Protein, domain 2"/>
    <property type="match status" value="1"/>
</dbReference>
<dbReference type="Pfam" id="PF02801">
    <property type="entry name" value="Ketoacyl-synt_C"/>
    <property type="match status" value="1"/>
</dbReference>
<dbReference type="SUPFAM" id="SSF51735">
    <property type="entry name" value="NAD(P)-binding Rossmann-fold domains"/>
    <property type="match status" value="2"/>
</dbReference>
<evidence type="ECO:0000256" key="30">
    <source>
        <dbReference type="ARBA" id="ARBA00047961"/>
    </source>
</evidence>
<dbReference type="PROSITE" id="PS52004">
    <property type="entry name" value="KS3_2"/>
    <property type="match status" value="1"/>
</dbReference>
<evidence type="ECO:0000256" key="36">
    <source>
        <dbReference type="ARBA" id="ARBA00048571"/>
    </source>
</evidence>
<keyword evidence="7" id="KW-0663">Pyridoxal phosphate</keyword>
<comment type="catalytic activity">
    <reaction evidence="38">
        <text>holo-[ACP] + acetyl-CoA = acetyl-[ACP] + CoA</text>
        <dbReference type="Rhea" id="RHEA:41788"/>
        <dbReference type="Rhea" id="RHEA-COMP:9621"/>
        <dbReference type="Rhea" id="RHEA-COMP:9685"/>
        <dbReference type="ChEBI" id="CHEBI:57287"/>
        <dbReference type="ChEBI" id="CHEBI:57288"/>
        <dbReference type="ChEBI" id="CHEBI:64479"/>
        <dbReference type="ChEBI" id="CHEBI:78446"/>
        <dbReference type="EC" id="2.3.1.38"/>
    </reaction>
    <physiologicalReaction direction="left-to-right" evidence="38">
        <dbReference type="Rhea" id="RHEA:41789"/>
    </physiologicalReaction>
</comment>
<evidence type="ECO:0000256" key="31">
    <source>
        <dbReference type="ARBA" id="ARBA00048051"/>
    </source>
</evidence>
<comment type="catalytic activity">
    <reaction evidence="15">
        <text>(3R)-hydroxytetradecanoyl-[ACP] = (2E)-tetradecenoyl-[ACP] + H2O</text>
        <dbReference type="Rhea" id="RHEA:41892"/>
        <dbReference type="Rhea" id="RHEA-COMP:9646"/>
        <dbReference type="Rhea" id="RHEA-COMP:9647"/>
        <dbReference type="ChEBI" id="CHEBI:15377"/>
        <dbReference type="ChEBI" id="CHEBI:78474"/>
        <dbReference type="ChEBI" id="CHEBI:78475"/>
    </reaction>
    <physiologicalReaction direction="left-to-right" evidence="15">
        <dbReference type="Rhea" id="RHEA:41893"/>
    </physiologicalReaction>
</comment>
<dbReference type="Pfam" id="PF00107">
    <property type="entry name" value="ADH_zinc_N"/>
    <property type="match status" value="1"/>
</dbReference>
<evidence type="ECO:0000256" key="8">
    <source>
        <dbReference type="ARBA" id="ARBA00022990"/>
    </source>
</evidence>
<dbReference type="InterPro" id="IPR014030">
    <property type="entry name" value="Ketoacyl_synth_N"/>
</dbReference>
<evidence type="ECO:0000256" key="38">
    <source>
        <dbReference type="ARBA" id="ARBA00048691"/>
    </source>
</evidence>
<evidence type="ECO:0000256" key="25">
    <source>
        <dbReference type="ARBA" id="ARBA00047500"/>
    </source>
</evidence>
<evidence type="ECO:0000256" key="15">
    <source>
        <dbReference type="ARBA" id="ARBA00023398"/>
    </source>
</evidence>
<dbReference type="InterPro" id="IPR049900">
    <property type="entry name" value="PKS_mFAS_DH"/>
</dbReference>
<dbReference type="OrthoDB" id="329835at2759"/>
<dbReference type="Pfam" id="PF00975">
    <property type="entry name" value="Thioesterase"/>
    <property type="match status" value="1"/>
</dbReference>
<keyword evidence="6" id="KW-0521">NADP</keyword>
<dbReference type="InterPro" id="IPR050091">
    <property type="entry name" value="PKS_NRPS_Biosynth_Enz"/>
</dbReference>
<feature type="active site" description="Proton acceptor; for dehydratase activity" evidence="50">
    <location>
        <position position="886"/>
    </location>
</feature>
<dbReference type="Pfam" id="PF00109">
    <property type="entry name" value="ketoacyl-synt"/>
    <property type="match status" value="1"/>
</dbReference>
<dbReference type="InterPro" id="IPR016039">
    <property type="entry name" value="Thiolase-like"/>
</dbReference>
<evidence type="ECO:0000256" key="42">
    <source>
        <dbReference type="ARBA" id="ARBA00049109"/>
    </source>
</evidence>
<evidence type="ECO:0000256" key="45">
    <source>
        <dbReference type="ARBA" id="ARBA00049414"/>
    </source>
</evidence>
<dbReference type="CDD" id="cd05195">
    <property type="entry name" value="enoyl_red"/>
    <property type="match status" value="1"/>
</dbReference>
<evidence type="ECO:0000259" key="53">
    <source>
        <dbReference type="PROSITE" id="PS52019"/>
    </source>
</evidence>
<comment type="catalytic activity">
    <reaction evidence="31">
        <text>hexadecanoyl-[ACP] + malonyl-[ACP] + H(+) = 3-oxooctadecanoyl-[ACP] + holo-[ACP] + CO2</text>
        <dbReference type="Rhea" id="RHEA:41916"/>
        <dbReference type="Rhea" id="RHEA-COMP:9623"/>
        <dbReference type="Rhea" id="RHEA-COMP:9652"/>
        <dbReference type="Rhea" id="RHEA-COMP:9653"/>
        <dbReference type="Rhea" id="RHEA-COMP:9685"/>
        <dbReference type="ChEBI" id="CHEBI:15378"/>
        <dbReference type="ChEBI" id="CHEBI:16526"/>
        <dbReference type="ChEBI" id="CHEBI:64479"/>
        <dbReference type="ChEBI" id="CHEBI:78449"/>
        <dbReference type="ChEBI" id="CHEBI:78483"/>
        <dbReference type="ChEBI" id="CHEBI:78487"/>
    </reaction>
    <physiologicalReaction direction="left-to-right" evidence="31">
        <dbReference type="Rhea" id="RHEA:41917"/>
    </physiologicalReaction>
</comment>
<gene>
    <name evidence="54" type="ORF">CHIRRI_LOCUS14349</name>
</gene>
<comment type="catalytic activity">
    <reaction evidence="14">
        <text>a (3R)-hydroxyacyl-[ACP] = a (2E)-enoyl-[ACP] + H2O</text>
        <dbReference type="Rhea" id="RHEA:13097"/>
        <dbReference type="Rhea" id="RHEA-COMP:9925"/>
        <dbReference type="Rhea" id="RHEA-COMP:9945"/>
        <dbReference type="ChEBI" id="CHEBI:15377"/>
        <dbReference type="ChEBI" id="CHEBI:78784"/>
        <dbReference type="ChEBI" id="CHEBI:78827"/>
        <dbReference type="EC" id="4.2.1.59"/>
    </reaction>
    <physiologicalReaction direction="left-to-right" evidence="14">
        <dbReference type="Rhea" id="RHEA:13098"/>
    </physiologicalReaction>
</comment>
<evidence type="ECO:0000256" key="26">
    <source>
        <dbReference type="ARBA" id="ARBA00047578"/>
    </source>
</evidence>
<evidence type="ECO:0000259" key="52">
    <source>
        <dbReference type="PROSITE" id="PS52004"/>
    </source>
</evidence>
<dbReference type="GO" id="GO:0004316">
    <property type="term" value="F:3-oxoacyl-[acyl-carrier-protein] reductase (NADPH) activity"/>
    <property type="evidence" value="ECO:0007669"/>
    <property type="project" value="UniProtKB-EC"/>
</dbReference>